<dbReference type="InterPro" id="IPR005841">
    <property type="entry name" value="Alpha-D-phosphohexomutase_SF"/>
</dbReference>
<evidence type="ECO:0000256" key="1">
    <source>
        <dbReference type="ARBA" id="ARBA00001946"/>
    </source>
</evidence>
<dbReference type="InterPro" id="IPR005846">
    <property type="entry name" value="A-D-PHexomutase_a/b/a-III"/>
</dbReference>
<feature type="domain" description="Alpha-D-phosphohexomutase C-terminal" evidence="8">
    <location>
        <begin position="393"/>
        <end position="442"/>
    </location>
</feature>
<evidence type="ECO:0000313" key="13">
    <source>
        <dbReference type="Proteomes" id="UP000006100"/>
    </source>
</evidence>
<dbReference type="Pfam" id="PF02880">
    <property type="entry name" value="PGM_PMM_III"/>
    <property type="match status" value="1"/>
</dbReference>
<dbReference type="eggNOG" id="arCOG00767">
    <property type="taxonomic scope" value="Archaea"/>
</dbReference>
<dbReference type="Gene3D" id="3.40.120.10">
    <property type="entry name" value="Alpha-D-Glucose-1,6-Bisphosphate, subunit A, domain 3"/>
    <property type="match status" value="3"/>
</dbReference>
<dbReference type="InterPro" id="IPR005844">
    <property type="entry name" value="A-D-PHexomutase_a/b/a-I"/>
</dbReference>
<dbReference type="PANTHER" id="PTHR43771:SF1">
    <property type="entry name" value="PHOSPHOMANNOMUTASE"/>
    <property type="match status" value="1"/>
</dbReference>
<keyword evidence="6" id="KW-0413">Isomerase</keyword>
<dbReference type="SUPFAM" id="SSF53738">
    <property type="entry name" value="Phosphoglucomutase, first 3 domains"/>
    <property type="match status" value="3"/>
</dbReference>
<keyword evidence="4 7" id="KW-0479">Metal-binding</keyword>
<dbReference type="InterPro" id="IPR024086">
    <property type="entry name" value="GlmM_arc-type"/>
</dbReference>
<feature type="domain" description="Alpha-D-phosphohexomutase alpha/beta/alpha" evidence="9">
    <location>
        <begin position="8"/>
        <end position="135"/>
    </location>
</feature>
<comment type="similarity">
    <text evidence="2 7">Belongs to the phosphohexose mutase family.</text>
</comment>
<evidence type="ECO:0000259" key="10">
    <source>
        <dbReference type="Pfam" id="PF02879"/>
    </source>
</evidence>
<evidence type="ECO:0000256" key="2">
    <source>
        <dbReference type="ARBA" id="ARBA00010231"/>
    </source>
</evidence>
<keyword evidence="3" id="KW-0597">Phosphoprotein</keyword>
<dbReference type="Gene3D" id="3.30.310.50">
    <property type="entry name" value="Alpha-D-phosphohexomutase, C-terminal domain"/>
    <property type="match status" value="1"/>
</dbReference>
<reference evidence="12 13" key="1">
    <citation type="journal article" date="2012" name="J. Bacteriol.">
        <title>Draft Genome Sequence of an Ammonia-Oxidizing Archaeon, "Candidatus Nitrosopumilus sediminis" AR2, from Svalbard in the Arctic Circle.</title>
        <authorList>
            <person name="Park S.J."/>
            <person name="Kim J.G."/>
            <person name="Jung M.Y."/>
            <person name="Kim S.J."/>
            <person name="Cha I.T."/>
            <person name="Ghai R."/>
            <person name="Martin-Cuadrado A.B."/>
            <person name="Rodriguez-Valera F."/>
            <person name="Rhee S.K."/>
        </authorList>
    </citation>
    <scope>NUCLEOTIDE SEQUENCE [LARGE SCALE GENOMIC DNA]</scope>
    <source>
        <strain evidence="12 13">AR2</strain>
    </source>
</reference>
<keyword evidence="5 7" id="KW-0460">Magnesium</keyword>
<dbReference type="InterPro" id="IPR005843">
    <property type="entry name" value="A-D-PHexomutase_C"/>
</dbReference>
<dbReference type="Proteomes" id="UP000006100">
    <property type="component" value="Chromosome"/>
</dbReference>
<feature type="domain" description="Alpha-D-phosphohexomutase alpha/beta/alpha" evidence="10">
    <location>
        <begin position="155"/>
        <end position="255"/>
    </location>
</feature>
<dbReference type="FunFam" id="3.40.120.10:FF:000001">
    <property type="entry name" value="Phosphoglucosamine mutase"/>
    <property type="match status" value="1"/>
</dbReference>
<dbReference type="PANTHER" id="PTHR43771">
    <property type="entry name" value="PHOSPHOMANNOMUTASE"/>
    <property type="match status" value="1"/>
</dbReference>
<dbReference type="InterPro" id="IPR036900">
    <property type="entry name" value="A-D-PHexomutase_C_sf"/>
</dbReference>
<proteinExistence type="inferred from homology"/>
<dbReference type="GO" id="GO:0008966">
    <property type="term" value="F:phosphoglucosamine mutase activity"/>
    <property type="evidence" value="ECO:0007669"/>
    <property type="project" value="InterPro"/>
</dbReference>
<dbReference type="InterPro" id="IPR016066">
    <property type="entry name" value="A-D-PHexomutase_CS"/>
</dbReference>
<dbReference type="AlphaFoldDB" id="K0BCC8"/>
<dbReference type="Pfam" id="PF00408">
    <property type="entry name" value="PGM_PMM_IV"/>
    <property type="match status" value="1"/>
</dbReference>
<dbReference type="GO" id="GO:0005975">
    <property type="term" value="P:carbohydrate metabolic process"/>
    <property type="evidence" value="ECO:0007669"/>
    <property type="project" value="InterPro"/>
</dbReference>
<evidence type="ECO:0000259" key="11">
    <source>
        <dbReference type="Pfam" id="PF02880"/>
    </source>
</evidence>
<dbReference type="Pfam" id="PF02879">
    <property type="entry name" value="PGM_PMM_II"/>
    <property type="match status" value="1"/>
</dbReference>
<evidence type="ECO:0000313" key="12">
    <source>
        <dbReference type="EMBL" id="AFS82001.1"/>
    </source>
</evidence>
<evidence type="ECO:0000256" key="5">
    <source>
        <dbReference type="ARBA" id="ARBA00022842"/>
    </source>
</evidence>
<dbReference type="SUPFAM" id="SSF55957">
    <property type="entry name" value="Phosphoglucomutase, C-terminal domain"/>
    <property type="match status" value="1"/>
</dbReference>
<evidence type="ECO:0000256" key="6">
    <source>
        <dbReference type="ARBA" id="ARBA00023235"/>
    </source>
</evidence>
<comment type="cofactor">
    <cofactor evidence="1">
        <name>Mg(2+)</name>
        <dbReference type="ChEBI" id="CHEBI:18420"/>
    </cofactor>
</comment>
<dbReference type="CDD" id="cd03087">
    <property type="entry name" value="PGM_like1"/>
    <property type="match status" value="1"/>
</dbReference>
<dbReference type="FunFam" id="3.30.310.50:FF:000009">
    <property type="entry name" value="Probable phosphoglucosamine mutase"/>
    <property type="match status" value="1"/>
</dbReference>
<dbReference type="InterPro" id="IPR016055">
    <property type="entry name" value="A-D-PHexomutase_a/b/a-I/II/III"/>
</dbReference>
<dbReference type="KEGG" id="nir:NSED_00945"/>
<dbReference type="GO" id="GO:0000287">
    <property type="term" value="F:magnesium ion binding"/>
    <property type="evidence" value="ECO:0007669"/>
    <property type="project" value="InterPro"/>
</dbReference>
<feature type="domain" description="Alpha-D-phosphohexomutase alpha/beta/alpha" evidence="11">
    <location>
        <begin position="260"/>
        <end position="368"/>
    </location>
</feature>
<dbReference type="PRINTS" id="PR00509">
    <property type="entry name" value="PGMPMM"/>
</dbReference>
<evidence type="ECO:0000256" key="4">
    <source>
        <dbReference type="ARBA" id="ARBA00022723"/>
    </source>
</evidence>
<keyword evidence="13" id="KW-1185">Reference proteome</keyword>
<gene>
    <name evidence="12" type="ORF">NSED_00945</name>
</gene>
<evidence type="ECO:0000256" key="7">
    <source>
        <dbReference type="RuleBase" id="RU004326"/>
    </source>
</evidence>
<name>K0BCC8_9ARCH</name>
<evidence type="ECO:0000256" key="3">
    <source>
        <dbReference type="ARBA" id="ARBA00022553"/>
    </source>
</evidence>
<protein>
    <submittedName>
        <fullName evidence="12">Phosphoglucosamine mutase</fullName>
    </submittedName>
</protein>
<dbReference type="NCBIfam" id="TIGR03990">
    <property type="entry name" value="Arch_GlmM"/>
    <property type="match status" value="1"/>
</dbReference>
<dbReference type="Pfam" id="PF02878">
    <property type="entry name" value="PGM_PMM_I"/>
    <property type="match status" value="1"/>
</dbReference>
<evidence type="ECO:0000259" key="8">
    <source>
        <dbReference type="Pfam" id="PF00408"/>
    </source>
</evidence>
<evidence type="ECO:0000259" key="9">
    <source>
        <dbReference type="Pfam" id="PF02878"/>
    </source>
</evidence>
<sequence length="453" mass="49243">MHSIVAKFFGTNGIRGVFDEDFTLEFVHDMTLAIGTYFEKGSVLIGYDGRESSPVICKVVSSALNSIGIDCNVAGLVPTPCLEYAVKSLGYSGGIMITASHNPPQYNGIKPCAKDGVEISREDELIIEEIYLQKSWLKKPDSWGKTGTENRAIETYLQGIISHIDSKLVESKHFKVVLDLGNGAQAVTAPNFCEILGCETFLVNPKIDGTFPGRGSEPTPQNLSELSKTVQENNADVGIAFDGDGDRSIFCDNNGDILTGDKSALVLSQHILKKNPNSLVVTCLNSSSNIEVLAKKFNSKVIRTKVGSVEVSRKMVPTGALIGFEENGGYMFGKHNQVRDGCMTLALMLDLLATSGKTLAEEIDDLPPSFTTKDKVSCPAQKVPKLISALKEEFPNADTSDGIKITIDPRNWVMIRPSGTEPIVRVYAEAESQEKLDTLMSEYLEKVSSTISR</sequence>
<accession>K0BCC8</accession>
<dbReference type="STRING" id="1229909.NSED_00945"/>
<organism evidence="12 13">
    <name type="scientific">Candidatus Nitrosopumilus sediminis</name>
    <dbReference type="NCBI Taxonomy" id="1229909"/>
    <lineage>
        <taxon>Archaea</taxon>
        <taxon>Nitrososphaerota</taxon>
        <taxon>Nitrososphaeria</taxon>
        <taxon>Nitrosopumilales</taxon>
        <taxon>Nitrosopumilaceae</taxon>
        <taxon>Nitrosopumilus</taxon>
    </lineage>
</organism>
<dbReference type="EMBL" id="CP003843">
    <property type="protein sequence ID" value="AFS82001.1"/>
    <property type="molecule type" value="Genomic_DNA"/>
</dbReference>
<dbReference type="PATRIC" id="fig|1229909.8.peg.198"/>
<dbReference type="HOGENOM" id="CLU_016950_7_1_2"/>
<dbReference type="InterPro" id="IPR005845">
    <property type="entry name" value="A-D-PHexomutase_a/b/a-II"/>
</dbReference>
<dbReference type="PROSITE" id="PS00710">
    <property type="entry name" value="PGM_PMM"/>
    <property type="match status" value="1"/>
</dbReference>